<gene>
    <name evidence="1" type="ORF">OTI717_LOCUS42325</name>
</gene>
<dbReference type="Proteomes" id="UP000663823">
    <property type="component" value="Unassembled WGS sequence"/>
</dbReference>
<feature type="non-terminal residue" evidence="1">
    <location>
        <position position="89"/>
    </location>
</feature>
<protein>
    <submittedName>
        <fullName evidence="1">Uncharacterized protein</fullName>
    </submittedName>
</protein>
<organism evidence="1 2">
    <name type="scientific">Rotaria sordida</name>
    <dbReference type="NCBI Taxonomy" id="392033"/>
    <lineage>
        <taxon>Eukaryota</taxon>
        <taxon>Metazoa</taxon>
        <taxon>Spiralia</taxon>
        <taxon>Gnathifera</taxon>
        <taxon>Rotifera</taxon>
        <taxon>Eurotatoria</taxon>
        <taxon>Bdelloidea</taxon>
        <taxon>Philodinida</taxon>
        <taxon>Philodinidae</taxon>
        <taxon>Rotaria</taxon>
    </lineage>
</organism>
<name>A0A820IQB0_9BILA</name>
<dbReference type="EMBL" id="CAJOAX010050099">
    <property type="protein sequence ID" value="CAF4310453.1"/>
    <property type="molecule type" value="Genomic_DNA"/>
</dbReference>
<evidence type="ECO:0000313" key="1">
    <source>
        <dbReference type="EMBL" id="CAF4310453.1"/>
    </source>
</evidence>
<comment type="caution">
    <text evidence="1">The sequence shown here is derived from an EMBL/GenBank/DDBJ whole genome shotgun (WGS) entry which is preliminary data.</text>
</comment>
<sequence length="89" mass="10522">MSAKKSERHFNGFDTIENGRINTYKTHNIQDSSSIINNEQFHQHPTFKKYLPKQLCEILEVWFVDGTLNEDQKEIFRICAEFLLKSTQT</sequence>
<dbReference type="AlphaFoldDB" id="A0A820IQB0"/>
<accession>A0A820IQB0</accession>
<evidence type="ECO:0000313" key="2">
    <source>
        <dbReference type="Proteomes" id="UP000663823"/>
    </source>
</evidence>
<reference evidence="1" key="1">
    <citation type="submission" date="2021-02" db="EMBL/GenBank/DDBJ databases">
        <authorList>
            <person name="Nowell W R."/>
        </authorList>
    </citation>
    <scope>NUCLEOTIDE SEQUENCE</scope>
</reference>
<proteinExistence type="predicted"/>